<dbReference type="Proteomes" id="UP000697710">
    <property type="component" value="Unassembled WGS sequence"/>
</dbReference>
<evidence type="ECO:0000313" key="3">
    <source>
        <dbReference type="Proteomes" id="UP000697710"/>
    </source>
</evidence>
<dbReference type="AlphaFoldDB" id="A0A956M120"/>
<protein>
    <submittedName>
        <fullName evidence="2">Uncharacterized protein</fullName>
    </submittedName>
</protein>
<name>A0A956M120_UNCEI</name>
<proteinExistence type="predicted"/>
<reference evidence="2" key="1">
    <citation type="submission" date="2020-04" db="EMBL/GenBank/DDBJ databases">
        <authorList>
            <person name="Zhang T."/>
        </authorList>
    </citation>
    <scope>NUCLEOTIDE SEQUENCE</scope>
    <source>
        <strain evidence="2">HKST-UBA01</strain>
    </source>
</reference>
<evidence type="ECO:0000256" key="1">
    <source>
        <dbReference type="SAM" id="SignalP"/>
    </source>
</evidence>
<organism evidence="2 3">
    <name type="scientific">Eiseniibacteriota bacterium</name>
    <dbReference type="NCBI Taxonomy" id="2212470"/>
    <lineage>
        <taxon>Bacteria</taxon>
        <taxon>Candidatus Eiseniibacteriota</taxon>
    </lineage>
</organism>
<comment type="caution">
    <text evidence="2">The sequence shown here is derived from an EMBL/GenBank/DDBJ whole genome shotgun (WGS) entry which is preliminary data.</text>
</comment>
<reference evidence="2" key="2">
    <citation type="journal article" date="2021" name="Microbiome">
        <title>Successional dynamics and alternative stable states in a saline activated sludge microbial community over 9 years.</title>
        <authorList>
            <person name="Wang Y."/>
            <person name="Ye J."/>
            <person name="Ju F."/>
            <person name="Liu L."/>
            <person name="Boyd J.A."/>
            <person name="Deng Y."/>
            <person name="Parks D.H."/>
            <person name="Jiang X."/>
            <person name="Yin X."/>
            <person name="Woodcroft B.J."/>
            <person name="Tyson G.W."/>
            <person name="Hugenholtz P."/>
            <person name="Polz M.F."/>
            <person name="Zhang T."/>
        </authorList>
    </citation>
    <scope>NUCLEOTIDE SEQUENCE</scope>
    <source>
        <strain evidence="2">HKST-UBA01</strain>
    </source>
</reference>
<feature type="chain" id="PRO_5037292295" evidence="1">
    <location>
        <begin position="21"/>
        <end position="183"/>
    </location>
</feature>
<gene>
    <name evidence="2" type="ORF">KC729_16120</name>
</gene>
<keyword evidence="1" id="KW-0732">Signal</keyword>
<feature type="signal peptide" evidence="1">
    <location>
        <begin position="1"/>
        <end position="20"/>
    </location>
</feature>
<evidence type="ECO:0000313" key="2">
    <source>
        <dbReference type="EMBL" id="MCA9729214.1"/>
    </source>
</evidence>
<sequence length="183" mass="18880">MKRILTIAFALTLVASSAFALDYGWSISGSSTDARVNTGDIAPGLPGSVYLWLTCTTVDGVSAMEARVDVQGLLFLSFTPMNGALNAGAGQELLLAVGGCPREDFLIGSISVLNLGTGGSLCLVPSTANGFNVTVDCDAVNPVTHENAVAGFATTGLTFCDTSDQCTVSVEDTSWGNIKGLYR</sequence>
<dbReference type="EMBL" id="JAGQHR010000611">
    <property type="protein sequence ID" value="MCA9729214.1"/>
    <property type="molecule type" value="Genomic_DNA"/>
</dbReference>
<accession>A0A956M120</accession>